<evidence type="ECO:0000313" key="2">
    <source>
        <dbReference type="EMBL" id="HIQ94979.1"/>
    </source>
</evidence>
<dbReference type="Gene3D" id="2.40.50.1020">
    <property type="entry name" value="LytTr DNA-binding domain"/>
    <property type="match status" value="1"/>
</dbReference>
<dbReference type="GO" id="GO:0000156">
    <property type="term" value="F:phosphorelay response regulator activity"/>
    <property type="evidence" value="ECO:0007669"/>
    <property type="project" value="InterPro"/>
</dbReference>
<organism evidence="2 3">
    <name type="scientific">Candidatus Limivivens merdigallinarum</name>
    <dbReference type="NCBI Taxonomy" id="2840859"/>
    <lineage>
        <taxon>Bacteria</taxon>
        <taxon>Bacillati</taxon>
        <taxon>Bacillota</taxon>
        <taxon>Clostridia</taxon>
        <taxon>Lachnospirales</taxon>
        <taxon>Lachnospiraceae</taxon>
        <taxon>Lachnospiraceae incertae sedis</taxon>
        <taxon>Candidatus Limivivens</taxon>
    </lineage>
</organism>
<dbReference type="Pfam" id="PF04397">
    <property type="entry name" value="LytTR"/>
    <property type="match status" value="1"/>
</dbReference>
<dbReference type="AlphaFoldDB" id="A0A9D0ZSH1"/>
<evidence type="ECO:0000313" key="3">
    <source>
        <dbReference type="Proteomes" id="UP000886886"/>
    </source>
</evidence>
<dbReference type="InterPro" id="IPR007492">
    <property type="entry name" value="LytTR_DNA-bd_dom"/>
</dbReference>
<dbReference type="GO" id="GO:0003677">
    <property type="term" value="F:DNA binding"/>
    <property type="evidence" value="ECO:0007669"/>
    <property type="project" value="InterPro"/>
</dbReference>
<gene>
    <name evidence="2" type="ORF">IAB26_00260</name>
</gene>
<dbReference type="PANTHER" id="PTHR37299:SF1">
    <property type="entry name" value="STAGE 0 SPORULATION PROTEIN A HOMOLOG"/>
    <property type="match status" value="1"/>
</dbReference>
<proteinExistence type="predicted"/>
<sequence length="236" mass="27918">MVRVGVCTDHPAKLKDTQDKIEEYLKKRSCWYEMEAFLGIKELLAALEGEKLDILFLEMISEKQAKAAVMLGQKEKDMKQVFLMEGKKKDFCLPEDLPFASVAAENLEEALPELIDRFFWKEHYLKRERMILSTKGRQVVIPIRELMYLERDKRLTTLVLMDGCKETSAYDLAVLQDMIGRDDFLRCHNSYVVNLNFVREFRRNEFCLSNGKDIPVSRRYLDEVRRRFKLWADSIW</sequence>
<protein>
    <submittedName>
        <fullName evidence="2">Response regulator transcription factor</fullName>
    </submittedName>
</protein>
<dbReference type="PANTHER" id="PTHR37299">
    <property type="entry name" value="TRANSCRIPTIONAL REGULATOR-RELATED"/>
    <property type="match status" value="1"/>
</dbReference>
<dbReference type="SMART" id="SM00850">
    <property type="entry name" value="LytTR"/>
    <property type="match status" value="1"/>
</dbReference>
<dbReference type="InterPro" id="IPR046947">
    <property type="entry name" value="LytR-like"/>
</dbReference>
<comment type="caution">
    <text evidence="2">The sequence shown here is derived from an EMBL/GenBank/DDBJ whole genome shotgun (WGS) entry which is preliminary data.</text>
</comment>
<dbReference type="Proteomes" id="UP000886886">
    <property type="component" value="Unassembled WGS sequence"/>
</dbReference>
<dbReference type="PROSITE" id="PS50930">
    <property type="entry name" value="HTH_LYTTR"/>
    <property type="match status" value="1"/>
</dbReference>
<reference evidence="2" key="1">
    <citation type="submission" date="2020-10" db="EMBL/GenBank/DDBJ databases">
        <authorList>
            <person name="Gilroy R."/>
        </authorList>
    </citation>
    <scope>NUCLEOTIDE SEQUENCE</scope>
    <source>
        <strain evidence="2">ChiSjej3B21-11622</strain>
    </source>
</reference>
<feature type="domain" description="HTH LytTR-type" evidence="1">
    <location>
        <begin position="130"/>
        <end position="230"/>
    </location>
</feature>
<reference evidence="2" key="2">
    <citation type="journal article" date="2021" name="PeerJ">
        <title>Extensive microbial diversity within the chicken gut microbiome revealed by metagenomics and culture.</title>
        <authorList>
            <person name="Gilroy R."/>
            <person name="Ravi A."/>
            <person name="Getino M."/>
            <person name="Pursley I."/>
            <person name="Horton D.L."/>
            <person name="Alikhan N.F."/>
            <person name="Baker D."/>
            <person name="Gharbi K."/>
            <person name="Hall N."/>
            <person name="Watson M."/>
            <person name="Adriaenssens E.M."/>
            <person name="Foster-Nyarko E."/>
            <person name="Jarju S."/>
            <person name="Secka A."/>
            <person name="Antonio M."/>
            <person name="Oren A."/>
            <person name="Chaudhuri R.R."/>
            <person name="La Ragione R."/>
            <person name="Hildebrand F."/>
            <person name="Pallen M.J."/>
        </authorList>
    </citation>
    <scope>NUCLEOTIDE SEQUENCE</scope>
    <source>
        <strain evidence="2">ChiSjej3B21-11622</strain>
    </source>
</reference>
<accession>A0A9D0ZSH1</accession>
<name>A0A9D0ZSH1_9FIRM</name>
<dbReference type="EMBL" id="DVFT01000002">
    <property type="protein sequence ID" value="HIQ94979.1"/>
    <property type="molecule type" value="Genomic_DNA"/>
</dbReference>
<evidence type="ECO:0000259" key="1">
    <source>
        <dbReference type="PROSITE" id="PS50930"/>
    </source>
</evidence>